<keyword evidence="1" id="KW-0812">Transmembrane</keyword>
<keyword evidence="1" id="KW-1133">Transmembrane helix</keyword>
<feature type="domain" description="DUF4179" evidence="2">
    <location>
        <begin position="43"/>
        <end position="128"/>
    </location>
</feature>
<dbReference type="InterPro" id="IPR025436">
    <property type="entry name" value="DUF4179"/>
</dbReference>
<keyword evidence="1" id="KW-0472">Membrane</keyword>
<proteinExistence type="predicted"/>
<organism evidence="3 4">
    <name type="scientific">Paenibacillus cookii</name>
    <dbReference type="NCBI Taxonomy" id="157839"/>
    <lineage>
        <taxon>Bacteria</taxon>
        <taxon>Bacillati</taxon>
        <taxon>Bacillota</taxon>
        <taxon>Bacilli</taxon>
        <taxon>Bacillales</taxon>
        <taxon>Paenibacillaceae</taxon>
        <taxon>Paenibacillus</taxon>
    </lineage>
</organism>
<evidence type="ECO:0000256" key="1">
    <source>
        <dbReference type="SAM" id="Phobius"/>
    </source>
</evidence>
<protein>
    <recommendedName>
        <fullName evidence="2">DUF4179 domain-containing protein</fullName>
    </recommendedName>
</protein>
<feature type="transmembrane region" description="Helical" evidence="1">
    <location>
        <begin position="45"/>
        <end position="63"/>
    </location>
</feature>
<evidence type="ECO:0000259" key="2">
    <source>
        <dbReference type="Pfam" id="PF13786"/>
    </source>
</evidence>
<dbReference type="Proteomes" id="UP000680638">
    <property type="component" value="Unassembled WGS sequence"/>
</dbReference>
<accession>A0ABQ4M4B8</accession>
<evidence type="ECO:0000313" key="3">
    <source>
        <dbReference type="EMBL" id="GIO70392.1"/>
    </source>
</evidence>
<dbReference type="Pfam" id="PF13786">
    <property type="entry name" value="DUF4179"/>
    <property type="match status" value="1"/>
</dbReference>
<dbReference type="RefSeq" id="WP_212953130.1">
    <property type="nucleotide sequence ID" value="NZ_BORW01000063.1"/>
</dbReference>
<dbReference type="EMBL" id="BORW01000063">
    <property type="protein sequence ID" value="GIO70392.1"/>
    <property type="molecule type" value="Genomic_DNA"/>
</dbReference>
<keyword evidence="4" id="KW-1185">Reference proteome</keyword>
<reference evidence="3 4" key="1">
    <citation type="submission" date="2021-03" db="EMBL/GenBank/DDBJ databases">
        <title>Antimicrobial resistance genes in bacteria isolated from Japanese honey, and their potential for conferring macrolide and lincosamide resistance in the American foulbrood pathogen Paenibacillus larvae.</title>
        <authorList>
            <person name="Okamoto M."/>
            <person name="Kumagai M."/>
            <person name="Kanamori H."/>
            <person name="Takamatsu D."/>
        </authorList>
    </citation>
    <scope>NUCLEOTIDE SEQUENCE [LARGE SCALE GENOMIC DNA]</scope>
    <source>
        <strain evidence="3 4">J21TS3</strain>
    </source>
</reference>
<comment type="caution">
    <text evidence="3">The sequence shown here is derived from an EMBL/GenBank/DDBJ whole genome shotgun (WGS) entry which is preliminary data.</text>
</comment>
<sequence length="431" mass="48528">MKTIEKTLEEYKQAVNKVQAPPGLEERLRNALERVPAKKRNTSKAWAWAVSTAAAIILMLGVYEYPAFAYYGSKLFNGAGLNSLSFAEVMEQGFGQQVNKSTTLPDGTVLTIHGVIADDNVFRLYYNIDLPEGIEFTDDRIGRYHFDSVKGFLTDSAPLRGGGNPGKSKSQFAGYAEFEPVSPFSRTLTVTFSEWLDNGKKASYPITFDFEANKAMKSIVKEELSESVDVDQGTIHYDYITASPTSTIVKGHYELREYPRFSGKTRLYVNGLEVRLNEEKGQHPADFQLNFDPFPTRSIQSIELVLENFEGYHKINDPIPLGAPSDRSIKIGDEKFWIRSVTKTGAGYEIVIARNQFTFLDKGSLSVQAGGKIIPVSSVSAERQWDLNNGNILWEQTYSFNTRDKPEFLLTDGYQYIKTYKKKISIPVDRQ</sequence>
<evidence type="ECO:0000313" key="4">
    <source>
        <dbReference type="Proteomes" id="UP000680638"/>
    </source>
</evidence>
<name>A0ABQ4M4B8_9BACL</name>
<gene>
    <name evidence="3" type="ORF">J21TS3_52130</name>
</gene>